<evidence type="ECO:0000313" key="2">
    <source>
        <dbReference type="Proteomes" id="UP000789759"/>
    </source>
</evidence>
<dbReference type="AlphaFoldDB" id="A0A9N9JZ28"/>
<dbReference type="OrthoDB" id="2356492at2759"/>
<organism evidence="1 2">
    <name type="scientific">Cetraspora pellucida</name>
    <dbReference type="NCBI Taxonomy" id="1433469"/>
    <lineage>
        <taxon>Eukaryota</taxon>
        <taxon>Fungi</taxon>
        <taxon>Fungi incertae sedis</taxon>
        <taxon>Mucoromycota</taxon>
        <taxon>Glomeromycotina</taxon>
        <taxon>Glomeromycetes</taxon>
        <taxon>Diversisporales</taxon>
        <taxon>Gigasporaceae</taxon>
        <taxon>Cetraspora</taxon>
    </lineage>
</organism>
<dbReference type="EMBL" id="CAJVQA010031142">
    <property type="protein sequence ID" value="CAG8800763.1"/>
    <property type="molecule type" value="Genomic_DNA"/>
</dbReference>
<keyword evidence="2" id="KW-1185">Reference proteome</keyword>
<feature type="non-terminal residue" evidence="1">
    <location>
        <position position="1"/>
    </location>
</feature>
<accession>A0A9N9JZ28</accession>
<feature type="non-terminal residue" evidence="1">
    <location>
        <position position="69"/>
    </location>
</feature>
<name>A0A9N9JZ28_9GLOM</name>
<gene>
    <name evidence="1" type="ORF">CPELLU_LOCUS17697</name>
</gene>
<reference evidence="1" key="1">
    <citation type="submission" date="2021-06" db="EMBL/GenBank/DDBJ databases">
        <authorList>
            <person name="Kallberg Y."/>
            <person name="Tangrot J."/>
            <person name="Rosling A."/>
        </authorList>
    </citation>
    <scope>NUCLEOTIDE SEQUENCE</scope>
    <source>
        <strain evidence="1">FL966</strain>
    </source>
</reference>
<evidence type="ECO:0000313" key="1">
    <source>
        <dbReference type="EMBL" id="CAG8800763.1"/>
    </source>
</evidence>
<sequence length="69" mass="7887">DIKINRQLNLSSYYEKEIRTFKEKAADNSNRQNEDVKDPVSEILPNAVAQKNAANAIETAKKKLLELKQ</sequence>
<dbReference type="Proteomes" id="UP000789759">
    <property type="component" value="Unassembled WGS sequence"/>
</dbReference>
<comment type="caution">
    <text evidence="1">The sequence shown here is derived from an EMBL/GenBank/DDBJ whole genome shotgun (WGS) entry which is preliminary data.</text>
</comment>
<proteinExistence type="predicted"/>
<protein>
    <submittedName>
        <fullName evidence="1">14330_t:CDS:1</fullName>
    </submittedName>
</protein>